<protein>
    <submittedName>
        <fullName evidence="2">Uncharacterized protein</fullName>
    </submittedName>
</protein>
<dbReference type="RefSeq" id="WP_179700335.1">
    <property type="nucleotide sequence ID" value="NZ_JACCHJ010000001.1"/>
</dbReference>
<evidence type="ECO:0000313" key="2">
    <source>
        <dbReference type="EMBL" id="NYK09353.1"/>
    </source>
</evidence>
<dbReference type="AlphaFoldDB" id="A0A853DP00"/>
<proteinExistence type="predicted"/>
<gene>
    <name evidence="2" type="ORF">HNR14_001234</name>
</gene>
<dbReference type="EMBL" id="JACCHJ010000001">
    <property type="protein sequence ID" value="NYK09353.1"/>
    <property type="molecule type" value="Genomic_DNA"/>
</dbReference>
<organism evidence="2 3">
    <name type="scientific">Leifsonia naganoensis</name>
    <dbReference type="NCBI Taxonomy" id="150025"/>
    <lineage>
        <taxon>Bacteria</taxon>
        <taxon>Bacillati</taxon>
        <taxon>Actinomycetota</taxon>
        <taxon>Actinomycetes</taxon>
        <taxon>Micrococcales</taxon>
        <taxon>Microbacteriaceae</taxon>
        <taxon>Leifsonia</taxon>
    </lineage>
</organism>
<feature type="transmembrane region" description="Helical" evidence="1">
    <location>
        <begin position="72"/>
        <end position="100"/>
    </location>
</feature>
<comment type="caution">
    <text evidence="2">The sequence shown here is derived from an EMBL/GenBank/DDBJ whole genome shotgun (WGS) entry which is preliminary data.</text>
</comment>
<evidence type="ECO:0000256" key="1">
    <source>
        <dbReference type="SAM" id="Phobius"/>
    </source>
</evidence>
<dbReference type="Proteomes" id="UP000521075">
    <property type="component" value="Unassembled WGS sequence"/>
</dbReference>
<evidence type="ECO:0000313" key="3">
    <source>
        <dbReference type="Proteomes" id="UP000521075"/>
    </source>
</evidence>
<name>A0A853DP00_9MICO</name>
<keyword evidence="1" id="KW-1133">Transmembrane helix</keyword>
<keyword evidence="1" id="KW-0472">Membrane</keyword>
<keyword evidence="3" id="KW-1185">Reference proteome</keyword>
<keyword evidence="1" id="KW-0812">Transmembrane</keyword>
<sequence length="205" mass="21198">MAVRSPEEAAFLLGVHPAASSDDIQRMYEWSVQTHDPEDRDGLDLLTQAREVLLRSRGAAPRRQGGAPRRRGLSTGAIVGISIGGAALLGVVALLAGIAVVGPGDVAGAFGPRHAASSTEGAVEVLDGVTVRYSGEGWTFLLDSPQDCPAAKVVVGFADTPGGESVDVLTDTAPLQAGVTYTYAPADQASTHPYAHIDEIVCHAM</sequence>
<accession>A0A853DP00</accession>
<reference evidence="2 3" key="1">
    <citation type="submission" date="2020-07" db="EMBL/GenBank/DDBJ databases">
        <title>Sequencing the genomes of 1000 actinobacteria strains.</title>
        <authorList>
            <person name="Klenk H.-P."/>
        </authorList>
    </citation>
    <scope>NUCLEOTIDE SEQUENCE [LARGE SCALE GENOMIC DNA]</scope>
    <source>
        <strain evidence="2 3">DSM 15166</strain>
    </source>
</reference>